<organism evidence="1 2">
    <name type="scientific">Enterobacter chengduensis</name>
    <dbReference type="NCBI Taxonomy" id="2494701"/>
    <lineage>
        <taxon>Bacteria</taxon>
        <taxon>Pseudomonadati</taxon>
        <taxon>Pseudomonadota</taxon>
        <taxon>Gammaproteobacteria</taxon>
        <taxon>Enterobacterales</taxon>
        <taxon>Enterobacteriaceae</taxon>
        <taxon>Enterobacter</taxon>
        <taxon>Enterobacter cloacae complex</taxon>
    </lineage>
</organism>
<gene>
    <name evidence="1" type="ORF">SG71_03500</name>
</gene>
<name>A0AAW3HME0_9ENTR</name>
<dbReference type="GeneID" id="63142614"/>
<comment type="caution">
    <text evidence="1">The sequence shown here is derived from an EMBL/GenBank/DDBJ whole genome shotgun (WGS) entry which is preliminary data.</text>
</comment>
<protein>
    <submittedName>
        <fullName evidence="1">Uncharacterized protein</fullName>
    </submittedName>
</protein>
<evidence type="ECO:0000313" key="1">
    <source>
        <dbReference type="EMBL" id="KJX38414.1"/>
    </source>
</evidence>
<dbReference type="EMBL" id="JZKT01000005">
    <property type="protein sequence ID" value="KJX38414.1"/>
    <property type="molecule type" value="Genomic_DNA"/>
</dbReference>
<dbReference type="AlphaFoldDB" id="A0AAW3HME0"/>
<keyword evidence="2" id="KW-1185">Reference proteome</keyword>
<accession>A0AAW3HME0</accession>
<sequence length="110" mass="13112">MFKKYGPLDMWGKYNPVKVAKFSVEEFELYYIAKPPGMNIVFLKHDNGNDWYLWLKALSPETLKISFYPGWKEIVHFFMMLAQFSRLIRLSLKSKPRMYLMSLPSLAKKH</sequence>
<reference evidence="1 2" key="1">
    <citation type="submission" date="2015-02" db="EMBL/GenBank/DDBJ databases">
        <authorList>
            <person name="Adams M."/>
            <person name="Sutton G."/>
            <person name="Nelson K."/>
            <person name="Bonomo R."/>
            <person name="McCorrison J."/>
            <person name="Sanka R."/>
            <person name="Brinkac L."/>
            <person name="Nierman W."/>
        </authorList>
    </citation>
    <scope>NUCLEOTIDE SEQUENCE [LARGE SCALE GENOMIC DNA]</scope>
    <source>
        <strain evidence="1 2">CIDEIMsCOL9</strain>
    </source>
</reference>
<dbReference type="RefSeq" id="WP_032640852.1">
    <property type="nucleotide sequence ID" value="NZ_CP043318.1"/>
</dbReference>
<proteinExistence type="predicted"/>
<evidence type="ECO:0000313" key="2">
    <source>
        <dbReference type="Proteomes" id="UP000033354"/>
    </source>
</evidence>
<dbReference type="Proteomes" id="UP000033354">
    <property type="component" value="Unassembled WGS sequence"/>
</dbReference>